<dbReference type="GO" id="GO:0015035">
    <property type="term" value="F:protein-disulfide reductase activity"/>
    <property type="evidence" value="ECO:0007669"/>
    <property type="project" value="InterPro"/>
</dbReference>
<dbReference type="Pfam" id="PF04134">
    <property type="entry name" value="DCC1-like"/>
    <property type="match status" value="1"/>
</dbReference>
<dbReference type="AlphaFoldDB" id="A0A0F9RUJ1"/>
<accession>A0A0F9RUJ1</accession>
<dbReference type="EMBL" id="LAZR01000965">
    <property type="protein sequence ID" value="KKN53567.1"/>
    <property type="molecule type" value="Genomic_DNA"/>
</dbReference>
<dbReference type="InterPro" id="IPR007263">
    <property type="entry name" value="DCC1-like"/>
</dbReference>
<reference evidence="1" key="1">
    <citation type="journal article" date="2015" name="Nature">
        <title>Complex archaea that bridge the gap between prokaryotes and eukaryotes.</title>
        <authorList>
            <person name="Spang A."/>
            <person name="Saw J.H."/>
            <person name="Jorgensen S.L."/>
            <person name="Zaremba-Niedzwiedzka K."/>
            <person name="Martijn J."/>
            <person name="Lind A.E."/>
            <person name="van Eijk R."/>
            <person name="Schleper C."/>
            <person name="Guy L."/>
            <person name="Ettema T.J."/>
        </authorList>
    </citation>
    <scope>NUCLEOTIDE SEQUENCE</scope>
</reference>
<comment type="caution">
    <text evidence="1">The sequence shown here is derived from an EMBL/GenBank/DDBJ whole genome shotgun (WGS) entry which is preliminary data.</text>
</comment>
<dbReference type="PANTHER" id="PTHR34290:SF2">
    <property type="entry name" value="OS04G0668800 PROTEIN"/>
    <property type="match status" value="1"/>
</dbReference>
<sequence length="125" mass="14437">MNRAHGKLIVFYDGSCSTCIKDRRWYEKLAGKTGDSVEWLDITGRDEELRQQGVDPAKALRELHVKDDQGDIHREMDAYILLMSRVPVLKPLAWLISLPLIRSALAKFYHYWVERRLAARRALGG</sequence>
<protein>
    <recommendedName>
        <fullName evidence="2">Thiol-disulfide oxidoreductase DCC</fullName>
    </recommendedName>
</protein>
<dbReference type="PANTHER" id="PTHR34290">
    <property type="entry name" value="SI:CH73-390P7.2"/>
    <property type="match status" value="1"/>
</dbReference>
<evidence type="ECO:0000313" key="1">
    <source>
        <dbReference type="EMBL" id="KKN53567.1"/>
    </source>
</evidence>
<gene>
    <name evidence="1" type="ORF">LCGC14_0601250</name>
</gene>
<organism evidence="1">
    <name type="scientific">marine sediment metagenome</name>
    <dbReference type="NCBI Taxonomy" id="412755"/>
    <lineage>
        <taxon>unclassified sequences</taxon>
        <taxon>metagenomes</taxon>
        <taxon>ecological metagenomes</taxon>
    </lineage>
</organism>
<evidence type="ECO:0008006" key="2">
    <source>
        <dbReference type="Google" id="ProtNLM"/>
    </source>
</evidence>
<dbReference type="InterPro" id="IPR044691">
    <property type="entry name" value="DCC1_Trx"/>
</dbReference>
<name>A0A0F9RUJ1_9ZZZZ</name>
<proteinExistence type="predicted"/>